<dbReference type="EMBL" id="CAXAMM010012392">
    <property type="protein sequence ID" value="CAK9028774.1"/>
    <property type="molecule type" value="Genomic_DNA"/>
</dbReference>
<feature type="compositionally biased region" description="Basic residues" evidence="1">
    <location>
        <begin position="844"/>
        <end position="855"/>
    </location>
</feature>
<sequence length="969" mass="108738">VMTREPGMRQRIPVRCTLCTSLRQKAGKIFDMVTTKPAQATFFLRQHAESQLHMRLIAERQAATVKANLPAGLEKACQGMALHDETIGPMHHYGHHMRLWLAWRSVCPEIQKHTYTYVERADGYELRHSDCLQVCSPIVGRRDMCQKCASLDLRRAVVKCVLKKFAAQVLFAKLFETNAQLQSIIVNMKDDIVYQRHGRQVDKLLGLQVHELQQWVRSSFLSIRSDKRNTVLQAFMSSVIEPCLQTNVTAALDHKPQLLQVQSHFERFLTNPDAEEMDRVNVAVAQASLTGRLQNHPLIQGLILTCLRVIERQESGVSGTKGRIASNSAMSTETARSLAQNAGQMLAIAGGNSRMLALFGAGVRPWRNTNYSAELEKSSLPVPMQILCWDPMAETQMVLPAAELPLHCADIDAKAVLRIVDAFMIQAHHFVRALVFDGATQHQALRRICYGNLTEQDKQLLQDPALRFFSRLAHTPLPEHDLPRLPIRVPSFEGEPFFCLGGPCHATKNTGGQVTSPCRTVHMGRYWVDMSGALLLGLPGTAYTRKDPQSDALHALLCSPWFYTATPDAELPLMRVCWSTRGALLWSLCSAMCFSPTMHKSMTLVERLESCVSGFVAWDLFQLVSAKMESDRGARVGSMGMAPVTLFNLQNVSLSTIVMLVHREVARFGQACARAYQSAIDLVLWASGYDSKSLKAYYEQSCDVAWFETTLQAAPEFDDDDEEDDDQANIAVVDVESNEHKIDLARLDHSEQSEVLEAMGKPADDAREGKRPKTDLMDAFYVELTEASLAAARDARQQQANGWRTGAVSSTGRIRRRRFFKSVARAVKSIKQKKSSAKTSAKTSKVKKVPRRLKASKPQIEPIASNFRRSVRGAELIKQQMQTLLSLDKVAHPKYPAFDAELPMASGKTWAMILEASPGYFNNRYQSRSRDLWGDRVSQHIELIRKQLQRSPPVRSAWLRTLREICELV</sequence>
<name>A0ABP0KQP9_9DINO</name>
<keyword evidence="3" id="KW-1185">Reference proteome</keyword>
<organism evidence="2 3">
    <name type="scientific">Durusdinium trenchii</name>
    <dbReference type="NCBI Taxonomy" id="1381693"/>
    <lineage>
        <taxon>Eukaryota</taxon>
        <taxon>Sar</taxon>
        <taxon>Alveolata</taxon>
        <taxon>Dinophyceae</taxon>
        <taxon>Suessiales</taxon>
        <taxon>Symbiodiniaceae</taxon>
        <taxon>Durusdinium</taxon>
    </lineage>
</organism>
<reference evidence="2 3" key="1">
    <citation type="submission" date="2024-02" db="EMBL/GenBank/DDBJ databases">
        <authorList>
            <person name="Chen Y."/>
            <person name="Shah S."/>
            <person name="Dougan E. K."/>
            <person name="Thang M."/>
            <person name="Chan C."/>
        </authorList>
    </citation>
    <scope>NUCLEOTIDE SEQUENCE [LARGE SCALE GENOMIC DNA]</scope>
</reference>
<feature type="region of interest" description="Disordered" evidence="1">
    <location>
        <begin position="831"/>
        <end position="855"/>
    </location>
</feature>
<feature type="non-terminal residue" evidence="2">
    <location>
        <position position="1"/>
    </location>
</feature>
<accession>A0ABP0KQP9</accession>
<comment type="caution">
    <text evidence="2">The sequence shown here is derived from an EMBL/GenBank/DDBJ whole genome shotgun (WGS) entry which is preliminary data.</text>
</comment>
<protein>
    <submittedName>
        <fullName evidence="2">Uncharacterized protein</fullName>
    </submittedName>
</protein>
<evidence type="ECO:0000256" key="1">
    <source>
        <dbReference type="SAM" id="MobiDB-lite"/>
    </source>
</evidence>
<dbReference type="Proteomes" id="UP001642464">
    <property type="component" value="Unassembled WGS sequence"/>
</dbReference>
<gene>
    <name evidence="2" type="ORF">SCF082_LOCUS18503</name>
</gene>
<evidence type="ECO:0000313" key="3">
    <source>
        <dbReference type="Proteomes" id="UP001642464"/>
    </source>
</evidence>
<proteinExistence type="predicted"/>
<evidence type="ECO:0000313" key="2">
    <source>
        <dbReference type="EMBL" id="CAK9028774.1"/>
    </source>
</evidence>